<dbReference type="PIRSF" id="PIRSF011484">
    <property type="entry name" value="YaeQ"/>
    <property type="match status" value="1"/>
</dbReference>
<keyword evidence="1" id="KW-0732">Signal</keyword>
<name>A0A4Y4CQJ7_ZOORA</name>
<evidence type="ECO:0000313" key="2">
    <source>
        <dbReference type="EMBL" id="GEC95245.1"/>
    </source>
</evidence>
<dbReference type="PANTHER" id="PTHR38784:SF1">
    <property type="entry name" value="SUCROSE PHOSPHORYLASE"/>
    <property type="match status" value="1"/>
</dbReference>
<dbReference type="PANTHER" id="PTHR38784">
    <property type="entry name" value="SUCROSE PHOSPHORYLASE"/>
    <property type="match status" value="1"/>
</dbReference>
<organism evidence="2 3">
    <name type="scientific">Zoogloea ramigera</name>
    <dbReference type="NCBI Taxonomy" id="350"/>
    <lineage>
        <taxon>Bacteria</taxon>
        <taxon>Pseudomonadati</taxon>
        <taxon>Pseudomonadota</taxon>
        <taxon>Betaproteobacteria</taxon>
        <taxon>Rhodocyclales</taxon>
        <taxon>Zoogloeaceae</taxon>
        <taxon>Zoogloea</taxon>
    </lineage>
</organism>
<protein>
    <recommendedName>
        <fullName evidence="4">YaeQ family protein</fullName>
    </recommendedName>
</protein>
<feature type="signal peptide" evidence="1">
    <location>
        <begin position="1"/>
        <end position="21"/>
    </location>
</feature>
<accession>A0A4Y4CQJ7</accession>
<gene>
    <name evidence="2" type="ORF">ZRA01_13180</name>
</gene>
<sequence length="199" mass="22239">MLQTGPCVARFFFLRSVAAMALKSTIFRATLNVSDLDRGYFAEHALTLARHPSETDERMMVRILAFALHGDERLQFGRGISTDDEPALWLKDDAGQIVRWIEVGLPDERLLRRACGKADEVIVLAYGGRAVDVWWQKDAATLSRLPKLRVLALAQEDSRALAGLAERNMELSCTVQDGQIWFSSGDTTLSIMLRSVFPV</sequence>
<evidence type="ECO:0000256" key="1">
    <source>
        <dbReference type="SAM" id="SignalP"/>
    </source>
</evidence>
<dbReference type="CDD" id="cd22368">
    <property type="entry name" value="YaeQ-like"/>
    <property type="match status" value="1"/>
</dbReference>
<keyword evidence="3" id="KW-1185">Reference proteome</keyword>
<dbReference type="InterPro" id="IPR011335">
    <property type="entry name" value="Restrct_endonuc-II-like"/>
</dbReference>
<evidence type="ECO:0000313" key="3">
    <source>
        <dbReference type="Proteomes" id="UP000318422"/>
    </source>
</evidence>
<dbReference type="Proteomes" id="UP000318422">
    <property type="component" value="Unassembled WGS sequence"/>
</dbReference>
<dbReference type="Pfam" id="PF07152">
    <property type="entry name" value="YaeQ"/>
    <property type="match status" value="1"/>
</dbReference>
<dbReference type="InterPro" id="IPR009822">
    <property type="entry name" value="YaeQ"/>
</dbReference>
<dbReference type="AlphaFoldDB" id="A0A4Y4CQJ7"/>
<dbReference type="EMBL" id="BJNV01000015">
    <property type="protein sequence ID" value="GEC95245.1"/>
    <property type="molecule type" value="Genomic_DNA"/>
</dbReference>
<dbReference type="SMART" id="SM01322">
    <property type="entry name" value="YaeQ"/>
    <property type="match status" value="1"/>
</dbReference>
<proteinExistence type="predicted"/>
<reference evidence="2 3" key="1">
    <citation type="submission" date="2019-06" db="EMBL/GenBank/DDBJ databases">
        <title>Whole genome shotgun sequence of Zoogloea ramigera NBRC 15342.</title>
        <authorList>
            <person name="Hosoyama A."/>
            <person name="Uohara A."/>
            <person name="Ohji S."/>
            <person name="Ichikawa N."/>
        </authorList>
    </citation>
    <scope>NUCLEOTIDE SEQUENCE [LARGE SCALE GENOMIC DNA]</scope>
    <source>
        <strain evidence="2 3">NBRC 15342</strain>
    </source>
</reference>
<comment type="caution">
    <text evidence="2">The sequence shown here is derived from an EMBL/GenBank/DDBJ whole genome shotgun (WGS) entry which is preliminary data.</text>
</comment>
<dbReference type="SUPFAM" id="SSF52980">
    <property type="entry name" value="Restriction endonuclease-like"/>
    <property type="match status" value="1"/>
</dbReference>
<feature type="chain" id="PRO_5021341071" description="YaeQ family protein" evidence="1">
    <location>
        <begin position="22"/>
        <end position="199"/>
    </location>
</feature>
<dbReference type="InterPro" id="IPR038590">
    <property type="entry name" value="YaeQ_sf"/>
</dbReference>
<evidence type="ECO:0008006" key="4">
    <source>
        <dbReference type="Google" id="ProtNLM"/>
    </source>
</evidence>
<dbReference type="Gene3D" id="3.10.640.10">
    <property type="entry name" value="Restriction endonuclease-like alpha-beta roll domain"/>
    <property type="match status" value="1"/>
</dbReference>